<dbReference type="eggNOG" id="COG0074">
    <property type="taxonomic scope" value="Bacteria"/>
</dbReference>
<feature type="domain" description="ATP-citrate synthase/succinyl-CoA ligase C-terminal" evidence="2">
    <location>
        <begin position="336"/>
        <end position="503"/>
    </location>
</feature>
<dbReference type="PANTHER" id="PTHR11117">
    <property type="entry name" value="SUCCINYL-COA LIGASE SUBUNIT ALPHA"/>
    <property type="match status" value="1"/>
</dbReference>
<dbReference type="Gene3D" id="3.90.1700.10">
    <property type="entry name" value="v583 domain like"/>
    <property type="match status" value="1"/>
</dbReference>
<dbReference type="GO" id="GO:0004776">
    <property type="term" value="F:succinate-CoA ligase (GDP-forming) activity"/>
    <property type="evidence" value="ECO:0007669"/>
    <property type="project" value="TreeGrafter"/>
</dbReference>
<evidence type="ECO:0000256" key="1">
    <source>
        <dbReference type="SAM" id="MobiDB-lite"/>
    </source>
</evidence>
<dbReference type="SUPFAM" id="SSF52210">
    <property type="entry name" value="Succinyl-CoA synthetase domains"/>
    <property type="match status" value="2"/>
</dbReference>
<dbReference type="OrthoDB" id="6193532at2"/>
<dbReference type="KEGG" id="nml:Namu_5358"/>
<dbReference type="HOGENOM" id="CLU_010999_0_1_11"/>
<proteinExistence type="predicted"/>
<organism evidence="3 4">
    <name type="scientific">Nakamurella multipartita (strain ATCC 700099 / DSM 44233 / CIP 104796 / JCM 9543 / NBRC 105858 / Y-104)</name>
    <name type="common">Microsphaera multipartita</name>
    <dbReference type="NCBI Taxonomy" id="479431"/>
    <lineage>
        <taxon>Bacteria</taxon>
        <taxon>Bacillati</taxon>
        <taxon>Actinomycetota</taxon>
        <taxon>Actinomycetes</taxon>
        <taxon>Nakamurellales</taxon>
        <taxon>Nakamurellaceae</taxon>
        <taxon>Nakamurella</taxon>
    </lineage>
</organism>
<dbReference type="GO" id="GO:0005829">
    <property type="term" value="C:cytosol"/>
    <property type="evidence" value="ECO:0007669"/>
    <property type="project" value="TreeGrafter"/>
</dbReference>
<evidence type="ECO:0000259" key="2">
    <source>
        <dbReference type="Pfam" id="PF00549"/>
    </source>
</evidence>
<sequence>MTDVEHAPVEQVQVQRGVYHDSVSLLRVSQAAADVPGISAAQVAMATALNLDRAQALGFEIPEDLTANDLVITLRATDAAALAAGSAAVEQALAVRAPIATAGGEAPARTVRAAARANPDAGVVLLSVPGPAVLGEALDAIEAGRHVMIFSDNVPVADEIAIKTAARAAGVLAMGPDCGTTLLGGIGLGFANVLRAHPGPRVGIVAASGTGAQHLIALLDDAEVAVSHVLGVGGRDLSADVGGLSTGAALAVLDADPGTDHIVLISKPADRTVAARIRAVADRLTTPVSLLVIGPGQGDLTAGAERVISALGARPPVWPRWGRAAPAGRRGALRGLYSGGTLADEAMLVLADLIGDVRSNIPLRPELALAPAGPGRARLAGSGHAVVDLGDDEFTVGRPHPMIDPTLRLALLAEQAADPDVTVVLLDVVLGHAADADPAAGLAPAIRHARAAADEQGRALAVVIALCGTAADPQDRERQARALAGAGAAVFASNAAAARAAAAFARPGDRSGIPAGAVPATDAPTDADPGEPAAAPPVRSDLLTAPAGVICAGVDLLADALRAQAVPVVPVQYRPAAVADESALHAVLADPRRAAANAHATRRMLDVRAELVAVRPAREALGLRPGEFAHAGPPITFDRASGPLRGALIGAMLFEGLAADADDAQARLAAGDGISLTPCHDRHAVGPMAGVISPSMWLFELADRATGARAFCSLNEGLGKVLRYGAYGPEVIDRLRWMTGVLGPALAASVRATGPVDITAIIGQMIQMGDEGHNRNRAGTLMLLRELMPALITSGLPANDVAQVARFVSTNDHFFLNLVMPTGKLMGDAAAGVPGSSIVTAMCRNGTDFGIRVSGTGDEWFTGPALYPEGLFLPGFGPDDANPDIGDSAITETMGIGGMAMATAPAIVRFVGGTVPDALAVSRRMYEITEAENPAFAIPILEFRGAPTGIDVTRVLRTGILPQINTGMAGREAGTGQVGAGLVTPPMDCFTAAVHGLAARVPAG</sequence>
<accession>C8XDD2</accession>
<dbReference type="InParanoid" id="C8XDD2"/>
<name>C8XDD2_NAKMY</name>
<dbReference type="GO" id="GO:0009361">
    <property type="term" value="C:succinate-CoA ligase complex (ADP-forming)"/>
    <property type="evidence" value="ECO:0007669"/>
    <property type="project" value="TreeGrafter"/>
</dbReference>
<evidence type="ECO:0000313" key="4">
    <source>
        <dbReference type="Proteomes" id="UP000002218"/>
    </source>
</evidence>
<dbReference type="Gene3D" id="3.40.50.720">
    <property type="entry name" value="NAD(P)-binding Rossmann-like Domain"/>
    <property type="match status" value="1"/>
</dbReference>
<dbReference type="RefSeq" id="WP_015750422.1">
    <property type="nucleotide sequence ID" value="NC_013235.1"/>
</dbReference>
<feature type="compositionally biased region" description="Low complexity" evidence="1">
    <location>
        <begin position="514"/>
        <end position="535"/>
    </location>
</feature>
<dbReference type="Pfam" id="PF06545">
    <property type="entry name" value="AllG"/>
    <property type="match status" value="1"/>
</dbReference>
<dbReference type="Gene3D" id="3.90.1710.10">
    <property type="entry name" value="Enterococcus faecalis V583 domain"/>
    <property type="match status" value="1"/>
</dbReference>
<feature type="region of interest" description="Disordered" evidence="1">
    <location>
        <begin position="513"/>
        <end position="535"/>
    </location>
</feature>
<dbReference type="GO" id="GO:0004775">
    <property type="term" value="F:succinate-CoA ligase (ADP-forming) activity"/>
    <property type="evidence" value="ECO:0007669"/>
    <property type="project" value="TreeGrafter"/>
</dbReference>
<dbReference type="GO" id="GO:0006099">
    <property type="term" value="P:tricarboxylic acid cycle"/>
    <property type="evidence" value="ECO:0007669"/>
    <property type="project" value="TreeGrafter"/>
</dbReference>
<reference evidence="4" key="1">
    <citation type="submission" date="2009-09" db="EMBL/GenBank/DDBJ databases">
        <title>The complete genome of Nakamurella multipartita DSM 44233.</title>
        <authorList>
            <consortium name="US DOE Joint Genome Institute (JGI-PGF)"/>
            <person name="Lucas S."/>
            <person name="Copeland A."/>
            <person name="Lapidus A."/>
            <person name="Glavina del Rio T."/>
            <person name="Dalin E."/>
            <person name="Tice H."/>
            <person name="Bruce D."/>
            <person name="Goodwin L."/>
            <person name="Pitluck S."/>
            <person name="Kyrpides N."/>
            <person name="Mavromatis K."/>
            <person name="Ivanova N."/>
            <person name="Ovchinnikova G."/>
            <person name="Sims D."/>
            <person name="Meincke L."/>
            <person name="Brettin T."/>
            <person name="Detter J.C."/>
            <person name="Han C."/>
            <person name="Larimer F."/>
            <person name="Land M."/>
            <person name="Hauser L."/>
            <person name="Markowitz V."/>
            <person name="Cheng J.-F."/>
            <person name="Hugenholtz P."/>
            <person name="Woyke T."/>
            <person name="Wu D."/>
            <person name="Klenk H.-P."/>
            <person name="Eisen J.A."/>
        </authorList>
    </citation>
    <scope>NUCLEOTIDE SEQUENCE [LARGE SCALE GENOMIC DNA]</scope>
    <source>
        <strain evidence="4">ATCC 700099 / DSM 44233 / CIP 104796 / JCM 9543 / NBRC 105858 / Y-104</strain>
    </source>
</reference>
<keyword evidence="4" id="KW-1185">Reference proteome</keyword>
<dbReference type="InterPro" id="IPR024033">
    <property type="entry name" value="OXTCase_su_AllG_h-dom"/>
</dbReference>
<gene>
    <name evidence="3" type="ordered locus">Namu_5358</name>
</gene>
<dbReference type="Gene3D" id="1.10.10.660">
    <property type="entry name" value="conserved protein of unknown function from Enterococcus faecalis V583"/>
    <property type="match status" value="1"/>
</dbReference>
<dbReference type="AlphaFoldDB" id="C8XDD2"/>
<dbReference type="Gene3D" id="3.40.50.261">
    <property type="entry name" value="Succinyl-CoA synthetase domains"/>
    <property type="match status" value="2"/>
</dbReference>
<dbReference type="InterPro" id="IPR016102">
    <property type="entry name" value="Succinyl-CoA_synth-like"/>
</dbReference>
<dbReference type="Pfam" id="PF00549">
    <property type="entry name" value="Ligase_CoA"/>
    <property type="match status" value="1"/>
</dbReference>
<reference evidence="3 4" key="2">
    <citation type="journal article" date="2010" name="Stand. Genomic Sci.">
        <title>Complete genome sequence of Nakamurella multipartita type strain (Y-104).</title>
        <authorList>
            <person name="Tice H."/>
            <person name="Mayilraj S."/>
            <person name="Sims D."/>
            <person name="Lapidus A."/>
            <person name="Nolan M."/>
            <person name="Lucas S."/>
            <person name="Glavina Del Rio T."/>
            <person name="Copeland A."/>
            <person name="Cheng J.F."/>
            <person name="Meincke L."/>
            <person name="Bruce D."/>
            <person name="Goodwin L."/>
            <person name="Pitluck S."/>
            <person name="Ivanova N."/>
            <person name="Mavromatis K."/>
            <person name="Ovchinnikova G."/>
            <person name="Pati A."/>
            <person name="Chen A."/>
            <person name="Palaniappan K."/>
            <person name="Land M."/>
            <person name="Hauser L."/>
            <person name="Chang Y.J."/>
            <person name="Jeffries C.D."/>
            <person name="Detter J.C."/>
            <person name="Brettin T."/>
            <person name="Rohde M."/>
            <person name="Goker M."/>
            <person name="Bristow J."/>
            <person name="Eisen J.A."/>
            <person name="Markowitz V."/>
            <person name="Hugenholtz P."/>
            <person name="Kyrpides N.C."/>
            <person name="Klenk H.P."/>
            <person name="Chen F."/>
        </authorList>
    </citation>
    <scope>NUCLEOTIDE SEQUENCE [LARGE SCALE GENOMIC DNA]</scope>
    <source>
        <strain evidence="4">ATCC 700099 / DSM 44233 / CIP 104796 / JCM 9543 / NBRC 105858 / Y-104</strain>
    </source>
</reference>
<dbReference type="STRING" id="479431.Namu_5358"/>
<dbReference type="EMBL" id="CP001737">
    <property type="protein sequence ID" value="ACV81622.1"/>
    <property type="molecule type" value="Genomic_DNA"/>
</dbReference>
<dbReference type="Proteomes" id="UP000002218">
    <property type="component" value="Chromosome"/>
</dbReference>
<dbReference type="PANTHER" id="PTHR11117:SF24">
    <property type="entry name" value="PROTEIN FDRA"/>
    <property type="match status" value="1"/>
</dbReference>
<protein>
    <recommendedName>
        <fullName evidence="2">ATP-citrate synthase/succinyl-CoA ligase C-terminal domain-containing protein</fullName>
    </recommendedName>
</protein>
<dbReference type="InterPro" id="IPR005811">
    <property type="entry name" value="SUCC_ACL_C"/>
</dbReference>
<evidence type="ECO:0000313" key="3">
    <source>
        <dbReference type="EMBL" id="ACV81622.1"/>
    </source>
</evidence>
<dbReference type="InterPro" id="IPR009499">
    <property type="entry name" value="AllG-like"/>
</dbReference>